<keyword evidence="3" id="KW-1185">Reference proteome</keyword>
<dbReference type="AlphaFoldDB" id="A0A1X2H0H8"/>
<evidence type="ECO:0000256" key="1">
    <source>
        <dbReference type="SAM" id="MobiDB-lite"/>
    </source>
</evidence>
<protein>
    <submittedName>
        <fullName evidence="2">Uncharacterized protein</fullName>
    </submittedName>
</protein>
<comment type="caution">
    <text evidence="2">The sequence shown here is derived from an EMBL/GenBank/DDBJ whole genome shotgun (WGS) entry which is preliminary data.</text>
</comment>
<proteinExistence type="predicted"/>
<accession>A0A1X2H0H8</accession>
<sequence length="174" mass="19815">MGIIPYGPSADVYSDEYNGFENHYRRRIADNDPTMNQYMMEALQDGLSWADAVRHAARRAAEEPFSDVYYCISDGQNQCRGPNSKTKNRTRVNSNQDRRHDNKGNHIIPREIANRSGRPWNAAFHRTRRELTLNPSRRIAPANSADTKADQANFAATSIKKNPCTKGTMNKAYH</sequence>
<dbReference type="InParanoid" id="A0A1X2H0H8"/>
<gene>
    <name evidence="2" type="ORF">BCR43DRAFT_509073</name>
</gene>
<reference evidence="2 3" key="1">
    <citation type="submission" date="2016-07" db="EMBL/GenBank/DDBJ databases">
        <title>Pervasive Adenine N6-methylation of Active Genes in Fungi.</title>
        <authorList>
            <consortium name="DOE Joint Genome Institute"/>
            <person name="Mondo S.J."/>
            <person name="Dannebaum R.O."/>
            <person name="Kuo R.C."/>
            <person name="Labutti K."/>
            <person name="Haridas S."/>
            <person name="Kuo A."/>
            <person name="Salamov A."/>
            <person name="Ahrendt S.R."/>
            <person name="Lipzen A."/>
            <person name="Sullivan W."/>
            <person name="Andreopoulos W.B."/>
            <person name="Clum A."/>
            <person name="Lindquist E."/>
            <person name="Daum C."/>
            <person name="Ramamoorthy G.K."/>
            <person name="Gryganskyi A."/>
            <person name="Culley D."/>
            <person name="Magnuson J.K."/>
            <person name="James T.Y."/>
            <person name="O'Malley M.A."/>
            <person name="Stajich J.E."/>
            <person name="Spatafora J.W."/>
            <person name="Visel A."/>
            <person name="Grigoriev I.V."/>
        </authorList>
    </citation>
    <scope>NUCLEOTIDE SEQUENCE [LARGE SCALE GENOMIC DNA]</scope>
    <source>
        <strain evidence="2 3">NRRL 2496</strain>
    </source>
</reference>
<feature type="region of interest" description="Disordered" evidence="1">
    <location>
        <begin position="79"/>
        <end position="103"/>
    </location>
</feature>
<dbReference type="EMBL" id="MCGN01000013">
    <property type="protein sequence ID" value="ORY89854.1"/>
    <property type="molecule type" value="Genomic_DNA"/>
</dbReference>
<evidence type="ECO:0000313" key="3">
    <source>
        <dbReference type="Proteomes" id="UP000242180"/>
    </source>
</evidence>
<evidence type="ECO:0000313" key="2">
    <source>
        <dbReference type="EMBL" id="ORY89854.1"/>
    </source>
</evidence>
<organism evidence="2 3">
    <name type="scientific">Syncephalastrum racemosum</name>
    <name type="common">Filamentous fungus</name>
    <dbReference type="NCBI Taxonomy" id="13706"/>
    <lineage>
        <taxon>Eukaryota</taxon>
        <taxon>Fungi</taxon>
        <taxon>Fungi incertae sedis</taxon>
        <taxon>Mucoromycota</taxon>
        <taxon>Mucoromycotina</taxon>
        <taxon>Mucoromycetes</taxon>
        <taxon>Mucorales</taxon>
        <taxon>Syncephalastraceae</taxon>
        <taxon>Syncephalastrum</taxon>
    </lineage>
</organism>
<feature type="compositionally biased region" description="Polar residues" evidence="1">
    <location>
        <begin position="79"/>
        <end position="95"/>
    </location>
</feature>
<dbReference type="Proteomes" id="UP000242180">
    <property type="component" value="Unassembled WGS sequence"/>
</dbReference>
<name>A0A1X2H0H8_SYNRA</name>